<evidence type="ECO:0000313" key="1">
    <source>
        <dbReference type="EMBL" id="QDF73543.1"/>
    </source>
</evidence>
<protein>
    <submittedName>
        <fullName evidence="1">Uncharacterized protein</fullName>
    </submittedName>
</protein>
<reference evidence="1 2" key="1">
    <citation type="submission" date="2019-06" db="EMBL/GenBank/DDBJ databases">
        <title>Whole geneome sequnce of Mycobacteroides chelonae M77 isolated from bovine milk from Meghalaya, India.</title>
        <authorList>
            <person name="Vise E."/>
            <person name="Das S."/>
            <person name="Garg A."/>
            <person name="Ghatak S."/>
            <person name="Shakuntala I."/>
            <person name="Milton A.A.P."/>
            <person name="Karam A."/>
            <person name="Sanjukta R."/>
            <person name="Puro K."/>
            <person name="Sen A."/>
        </authorList>
    </citation>
    <scope>NUCLEOTIDE SEQUENCE [LARGE SCALE GENOMIC DNA]</scope>
    <source>
        <strain evidence="1 2">M77</strain>
    </source>
</reference>
<dbReference type="Proteomes" id="UP000317728">
    <property type="component" value="Chromosome"/>
</dbReference>
<organism evidence="1 2">
    <name type="scientific">Mycobacteroides chelonae</name>
    <name type="common">Mycobacterium chelonae</name>
    <dbReference type="NCBI Taxonomy" id="1774"/>
    <lineage>
        <taxon>Bacteria</taxon>
        <taxon>Bacillati</taxon>
        <taxon>Actinomycetota</taxon>
        <taxon>Actinomycetes</taxon>
        <taxon>Mycobacteriales</taxon>
        <taxon>Mycobacteriaceae</taxon>
        <taxon>Mycobacteroides</taxon>
    </lineage>
</organism>
<evidence type="ECO:0000313" key="2">
    <source>
        <dbReference type="Proteomes" id="UP000317728"/>
    </source>
</evidence>
<proteinExistence type="predicted"/>
<name>A0AB73UB59_MYCCH</name>
<dbReference type="AlphaFoldDB" id="A0AB73UB59"/>
<gene>
    <name evidence="1" type="ORF">FJK96_18295</name>
</gene>
<accession>A0AB73UB59</accession>
<sequence>MTTVKLGPVAGAIVRSVFDGGNVAHEAHLNVTGGNSPSRIDDPQVLRNLGTVAIALADELAAVTA</sequence>
<dbReference type="EMBL" id="CP041150">
    <property type="protein sequence ID" value="QDF73543.1"/>
    <property type="molecule type" value="Genomic_DNA"/>
</dbReference>